<keyword evidence="2" id="KW-1185">Reference proteome</keyword>
<dbReference type="Proteomes" id="UP000029549">
    <property type="component" value="Unassembled WGS sequence"/>
</dbReference>
<dbReference type="AlphaFoldDB" id="A0A0E3BLT2"/>
<reference evidence="1 2" key="1">
    <citation type="submission" date="2013-09" db="EMBL/GenBank/DDBJ databases">
        <title>High correlation between genotypes and phenotypes of environmental bacteria Comamonas testosteroni strains.</title>
        <authorList>
            <person name="Liu L."/>
            <person name="Zhu W."/>
            <person name="Xia X."/>
            <person name="Xu B."/>
            <person name="Luo M."/>
            <person name="Wang G."/>
        </authorList>
    </citation>
    <scope>NUCLEOTIDE SEQUENCE [LARGE SCALE GENOMIC DNA]</scope>
    <source>
        <strain evidence="1 2">DF2</strain>
    </source>
</reference>
<sequence length="79" mass="8611">MSLVKAVLAGQRSVKSYPVLIEGPDDYAQAALAGAQFAARMAARELLLEQPGFWVKVVTLYIAGFWPCGILPNQDLVIY</sequence>
<proteinExistence type="predicted"/>
<name>A0A0E3BLT2_9BURK</name>
<organism evidence="1 2">
    <name type="scientific">Comamonas thiooxydans</name>
    <dbReference type="NCBI Taxonomy" id="363952"/>
    <lineage>
        <taxon>Bacteria</taxon>
        <taxon>Pseudomonadati</taxon>
        <taxon>Pseudomonadota</taxon>
        <taxon>Betaproteobacteria</taxon>
        <taxon>Burkholderiales</taxon>
        <taxon>Comamonadaceae</taxon>
        <taxon>Comamonas</taxon>
    </lineage>
</organism>
<dbReference type="EMBL" id="AWTP01000175">
    <property type="protein sequence ID" value="KGH02958.1"/>
    <property type="molecule type" value="Genomic_DNA"/>
</dbReference>
<protein>
    <submittedName>
        <fullName evidence="1">Uncharacterized protein</fullName>
    </submittedName>
</protein>
<evidence type="ECO:0000313" key="2">
    <source>
        <dbReference type="Proteomes" id="UP000029549"/>
    </source>
</evidence>
<evidence type="ECO:0000313" key="1">
    <source>
        <dbReference type="EMBL" id="KGH02958.1"/>
    </source>
</evidence>
<gene>
    <name evidence="1" type="ORF">P608_25920</name>
</gene>
<accession>A0A0E3BLT2</accession>
<dbReference type="RefSeq" id="WP_242607295.1">
    <property type="nucleotide sequence ID" value="NZ_AWTM01000103.1"/>
</dbReference>
<comment type="caution">
    <text evidence="1">The sequence shown here is derived from an EMBL/GenBank/DDBJ whole genome shotgun (WGS) entry which is preliminary data.</text>
</comment>